<protein>
    <recommendedName>
        <fullName evidence="10">Flagellar biogenesis protein</fullName>
    </recommendedName>
</protein>
<evidence type="ECO:0000256" key="5">
    <source>
        <dbReference type="ARBA" id="ARBA00023136"/>
    </source>
</evidence>
<comment type="subcellular location">
    <subcellularLocation>
        <location evidence="1">Cell membrane</location>
    </subcellularLocation>
</comment>
<organism evidence="8 9">
    <name type="scientific">Caulobacter radicis</name>
    <dbReference type="NCBI Taxonomy" id="2172650"/>
    <lineage>
        <taxon>Bacteria</taxon>
        <taxon>Pseudomonadati</taxon>
        <taxon>Pseudomonadota</taxon>
        <taxon>Alphaproteobacteria</taxon>
        <taxon>Caulobacterales</taxon>
        <taxon>Caulobacteraceae</taxon>
        <taxon>Caulobacter</taxon>
    </lineage>
</organism>
<keyword evidence="3 6" id="KW-0812">Transmembrane</keyword>
<keyword evidence="7" id="KW-0732">Signal</keyword>
<accession>A0A2T9JGM9</accession>
<dbReference type="InterPro" id="IPR022781">
    <property type="entry name" value="Flagellar_biosynth_FliO"/>
</dbReference>
<feature type="chain" id="PRO_5015413487" description="Flagellar biogenesis protein" evidence="7">
    <location>
        <begin position="26"/>
        <end position="135"/>
    </location>
</feature>
<evidence type="ECO:0000313" key="8">
    <source>
        <dbReference type="EMBL" id="PVM82838.1"/>
    </source>
</evidence>
<evidence type="ECO:0000313" key="9">
    <source>
        <dbReference type="Proteomes" id="UP000244913"/>
    </source>
</evidence>
<proteinExistence type="predicted"/>
<reference evidence="8 9" key="1">
    <citation type="submission" date="2018-04" db="EMBL/GenBank/DDBJ databases">
        <title>The genome sequence of Caulobacter sp. 736.</title>
        <authorList>
            <person name="Gao J."/>
            <person name="Sun J."/>
        </authorList>
    </citation>
    <scope>NUCLEOTIDE SEQUENCE [LARGE SCALE GENOMIC DNA]</scope>
    <source>
        <strain evidence="8 9">736</strain>
    </source>
</reference>
<dbReference type="RefSeq" id="WP_116567142.1">
    <property type="nucleotide sequence ID" value="NZ_QDKP01000034.1"/>
</dbReference>
<comment type="caution">
    <text evidence="8">The sequence shown here is derived from an EMBL/GenBank/DDBJ whole genome shotgun (WGS) entry which is preliminary data.</text>
</comment>
<dbReference type="Pfam" id="PF04347">
    <property type="entry name" value="FliO"/>
    <property type="match status" value="1"/>
</dbReference>
<dbReference type="Proteomes" id="UP000244913">
    <property type="component" value="Unassembled WGS sequence"/>
</dbReference>
<evidence type="ECO:0000256" key="1">
    <source>
        <dbReference type="ARBA" id="ARBA00004236"/>
    </source>
</evidence>
<sequence length="135" mass="14088">MRLGRYLSLGSTTALLWAASGPAIAQKLGQATSTGEVSIWRVLGALVLCLTLAVAGAYALRHRLRGSGAPSLAKAFSSADRRLKLVETVRLSHQTDICLMRCDGADFVVAATAHGVVLLSKPLDHGAPPEPEATA</sequence>
<dbReference type="EMBL" id="QDKP01000034">
    <property type="protein sequence ID" value="PVM82838.1"/>
    <property type="molecule type" value="Genomic_DNA"/>
</dbReference>
<dbReference type="GO" id="GO:0016020">
    <property type="term" value="C:membrane"/>
    <property type="evidence" value="ECO:0007669"/>
    <property type="project" value="InterPro"/>
</dbReference>
<evidence type="ECO:0000256" key="3">
    <source>
        <dbReference type="ARBA" id="ARBA00022692"/>
    </source>
</evidence>
<keyword evidence="9" id="KW-1185">Reference proteome</keyword>
<evidence type="ECO:0000256" key="7">
    <source>
        <dbReference type="SAM" id="SignalP"/>
    </source>
</evidence>
<keyword evidence="4 6" id="KW-1133">Transmembrane helix</keyword>
<dbReference type="GO" id="GO:0044781">
    <property type="term" value="P:bacterial-type flagellum organization"/>
    <property type="evidence" value="ECO:0007669"/>
    <property type="project" value="InterPro"/>
</dbReference>
<evidence type="ECO:0000256" key="4">
    <source>
        <dbReference type="ARBA" id="ARBA00022989"/>
    </source>
</evidence>
<keyword evidence="2" id="KW-1003">Cell membrane</keyword>
<dbReference type="AlphaFoldDB" id="A0A2T9JGM9"/>
<keyword evidence="5 6" id="KW-0472">Membrane</keyword>
<evidence type="ECO:0008006" key="10">
    <source>
        <dbReference type="Google" id="ProtNLM"/>
    </source>
</evidence>
<name>A0A2T9JGM9_9CAUL</name>
<evidence type="ECO:0000256" key="2">
    <source>
        <dbReference type="ARBA" id="ARBA00022475"/>
    </source>
</evidence>
<feature type="transmembrane region" description="Helical" evidence="6">
    <location>
        <begin position="41"/>
        <end position="60"/>
    </location>
</feature>
<feature type="signal peptide" evidence="7">
    <location>
        <begin position="1"/>
        <end position="25"/>
    </location>
</feature>
<gene>
    <name evidence="8" type="ORF">DDF65_10940</name>
</gene>
<evidence type="ECO:0000256" key="6">
    <source>
        <dbReference type="SAM" id="Phobius"/>
    </source>
</evidence>